<dbReference type="Gene3D" id="3.90.1200.10">
    <property type="match status" value="1"/>
</dbReference>
<evidence type="ECO:0000259" key="2">
    <source>
        <dbReference type="Pfam" id="PF01636"/>
    </source>
</evidence>
<accession>A0A1H9WRW7</accession>
<dbReference type="SUPFAM" id="SSF56112">
    <property type="entry name" value="Protein kinase-like (PK-like)"/>
    <property type="match status" value="1"/>
</dbReference>
<evidence type="ECO:0000313" key="3">
    <source>
        <dbReference type="EMBL" id="SES36680.1"/>
    </source>
</evidence>
<name>A0A1H9WRW7_BUTFI</name>
<dbReference type="GO" id="GO:0009088">
    <property type="term" value="P:threonine biosynthetic process"/>
    <property type="evidence" value="ECO:0007669"/>
    <property type="project" value="TreeGrafter"/>
</dbReference>
<evidence type="ECO:0000256" key="1">
    <source>
        <dbReference type="ARBA" id="ARBA00038240"/>
    </source>
</evidence>
<dbReference type="Pfam" id="PF01636">
    <property type="entry name" value="APH"/>
    <property type="match status" value="1"/>
</dbReference>
<dbReference type="InterPro" id="IPR050249">
    <property type="entry name" value="Pseudomonas-type_ThrB"/>
</dbReference>
<dbReference type="PANTHER" id="PTHR21064">
    <property type="entry name" value="AMINOGLYCOSIDE PHOSPHOTRANSFERASE DOMAIN-CONTAINING PROTEIN-RELATED"/>
    <property type="match status" value="1"/>
</dbReference>
<keyword evidence="3" id="KW-0418">Kinase</keyword>
<dbReference type="RefSeq" id="WP_081357210.1">
    <property type="nucleotide sequence ID" value="NZ_FOGJ01000033.1"/>
</dbReference>
<dbReference type="PANTHER" id="PTHR21064:SF6">
    <property type="entry name" value="AMINOGLYCOSIDE PHOSPHOTRANSFERASE DOMAIN-CONTAINING PROTEIN"/>
    <property type="match status" value="1"/>
</dbReference>
<protein>
    <submittedName>
        <fullName evidence="3">Ser/Thr protein kinase RdoA involved in Cpx stress response, MazF antagonist</fullName>
    </submittedName>
</protein>
<dbReference type="InterPro" id="IPR002575">
    <property type="entry name" value="Aminoglycoside_PTrfase"/>
</dbReference>
<gene>
    <name evidence="3" type="ORF">SAMN04487884_13347</name>
</gene>
<proteinExistence type="inferred from homology"/>
<feature type="domain" description="Aminoglycoside phosphotransferase" evidence="2">
    <location>
        <begin position="35"/>
        <end position="245"/>
    </location>
</feature>
<dbReference type="InterPro" id="IPR011009">
    <property type="entry name" value="Kinase-like_dom_sf"/>
</dbReference>
<dbReference type="OrthoDB" id="4030632at2"/>
<organism evidence="3 4">
    <name type="scientific">Butyrivibrio fibrisolvens</name>
    <dbReference type="NCBI Taxonomy" id="831"/>
    <lineage>
        <taxon>Bacteria</taxon>
        <taxon>Bacillati</taxon>
        <taxon>Bacillota</taxon>
        <taxon>Clostridia</taxon>
        <taxon>Lachnospirales</taxon>
        <taxon>Lachnospiraceae</taxon>
        <taxon>Butyrivibrio</taxon>
    </lineage>
</organism>
<keyword evidence="3" id="KW-0808">Transferase</keyword>
<dbReference type="EMBL" id="FOGJ01000033">
    <property type="protein sequence ID" value="SES36680.1"/>
    <property type="molecule type" value="Genomic_DNA"/>
</dbReference>
<dbReference type="AlphaFoldDB" id="A0A1H9WRW7"/>
<evidence type="ECO:0000313" key="4">
    <source>
        <dbReference type="Proteomes" id="UP000182584"/>
    </source>
</evidence>
<dbReference type="Gene3D" id="3.30.200.20">
    <property type="entry name" value="Phosphorylase Kinase, domain 1"/>
    <property type="match status" value="1"/>
</dbReference>
<reference evidence="3 4" key="1">
    <citation type="submission" date="2016-10" db="EMBL/GenBank/DDBJ databases">
        <authorList>
            <person name="de Groot N.N."/>
        </authorList>
    </citation>
    <scope>NUCLEOTIDE SEQUENCE [LARGE SCALE GENOMIC DNA]</scope>
    <source>
        <strain evidence="3 4">AR40</strain>
    </source>
</reference>
<dbReference type="GO" id="GO:0004413">
    <property type="term" value="F:homoserine kinase activity"/>
    <property type="evidence" value="ECO:0007669"/>
    <property type="project" value="TreeGrafter"/>
</dbReference>
<dbReference type="Proteomes" id="UP000182584">
    <property type="component" value="Unassembled WGS sequence"/>
</dbReference>
<dbReference type="eggNOG" id="COG2334">
    <property type="taxonomic scope" value="Bacteria"/>
</dbReference>
<comment type="similarity">
    <text evidence="1">Belongs to the pseudomonas-type ThrB family.</text>
</comment>
<sequence>MKQIIEQAKNLFSLENSTFTAVSGHEGGRNQIMIVSLNGDNQYVLRISALGDRTENDYLAETEFAHFLAENGAPVADAIPSVHGKLVECIEADGKEVYVSLFAYAKGILIADNGYQYREGAPLSEYFYNTGKALGKIHSLSKAYVPVHNRPNYFDKYNMSYLDHLIPDKYHELKRVIGKRLEEFHTLPMDKNCYGLVHFDFSDGNYHIDMNTGEITVFDFDNCIYCWYMFDLANLWIHNEGWTRQETNPEKRFELLQQCFDFQLQGYKTETDISEEMLKKLPLFIDMVLTENIVDEFECCKREGEELDYEDIEDAAECLINGIPYAGFGEY</sequence>